<feature type="transmembrane region" description="Helical" evidence="1">
    <location>
        <begin position="190"/>
        <end position="209"/>
    </location>
</feature>
<proteinExistence type="predicted"/>
<sequence>MYSCITYACFLLSIAGLLNVELINFFLICSLLLLTLFFVLLHISCACCFFCFSFCVLFAVSFVVFVFFFLLFCAPFAFLHHLLPHLRFVAQLQLQQRHTIRALSFIYVCMYVCMFACLLLPIFIHINLIFFCLGQCLNFLSILTLFTQIFSPNFFLLYYDRLFIRSRIKSAEKRLHCHACRKSNSIRVKCLYFCWLNSLYAATFSMHQLRCSFLLSICIFSSSNFSWPSLFLLFASLLLLAAAHVCWF</sequence>
<name>A0A811U5E9_CERCA</name>
<reference evidence="2" key="1">
    <citation type="submission" date="2020-11" db="EMBL/GenBank/DDBJ databases">
        <authorList>
            <person name="Whitehead M."/>
        </authorList>
    </citation>
    <scope>NUCLEOTIDE SEQUENCE</scope>
    <source>
        <strain evidence="2">EGII</strain>
    </source>
</reference>
<dbReference type="EMBL" id="CAJHJT010000001">
    <property type="protein sequence ID" value="CAD6994214.1"/>
    <property type="molecule type" value="Genomic_DNA"/>
</dbReference>
<feature type="transmembrane region" description="Helical" evidence="1">
    <location>
        <begin position="137"/>
        <end position="159"/>
    </location>
</feature>
<keyword evidence="1" id="KW-0472">Membrane</keyword>
<feature type="transmembrane region" description="Helical" evidence="1">
    <location>
        <begin position="6"/>
        <end position="27"/>
    </location>
</feature>
<protein>
    <submittedName>
        <fullName evidence="2">(Mediterranean fruit fly) hypothetical protein</fullName>
    </submittedName>
</protein>
<evidence type="ECO:0000256" key="1">
    <source>
        <dbReference type="SAM" id="Phobius"/>
    </source>
</evidence>
<keyword evidence="1" id="KW-1133">Transmembrane helix</keyword>
<dbReference type="AlphaFoldDB" id="A0A811U5E9"/>
<dbReference type="Proteomes" id="UP000606786">
    <property type="component" value="Unassembled WGS sequence"/>
</dbReference>
<keyword evidence="3" id="KW-1185">Reference proteome</keyword>
<keyword evidence="1" id="KW-0812">Transmembrane</keyword>
<feature type="transmembrane region" description="Helical" evidence="1">
    <location>
        <begin position="65"/>
        <end position="83"/>
    </location>
</feature>
<organism evidence="2 3">
    <name type="scientific">Ceratitis capitata</name>
    <name type="common">Mediterranean fruit fly</name>
    <name type="synonym">Tephritis capitata</name>
    <dbReference type="NCBI Taxonomy" id="7213"/>
    <lineage>
        <taxon>Eukaryota</taxon>
        <taxon>Metazoa</taxon>
        <taxon>Ecdysozoa</taxon>
        <taxon>Arthropoda</taxon>
        <taxon>Hexapoda</taxon>
        <taxon>Insecta</taxon>
        <taxon>Pterygota</taxon>
        <taxon>Neoptera</taxon>
        <taxon>Endopterygota</taxon>
        <taxon>Diptera</taxon>
        <taxon>Brachycera</taxon>
        <taxon>Muscomorpha</taxon>
        <taxon>Tephritoidea</taxon>
        <taxon>Tephritidae</taxon>
        <taxon>Ceratitis</taxon>
        <taxon>Ceratitis</taxon>
    </lineage>
</organism>
<gene>
    <name evidence="2" type="ORF">CCAP1982_LOCUS2976</name>
</gene>
<feature type="transmembrane region" description="Helical" evidence="1">
    <location>
        <begin position="104"/>
        <end position="131"/>
    </location>
</feature>
<feature type="transmembrane region" description="Helical" evidence="1">
    <location>
        <begin position="229"/>
        <end position="247"/>
    </location>
</feature>
<accession>A0A811U5E9</accession>
<feature type="transmembrane region" description="Helical" evidence="1">
    <location>
        <begin position="34"/>
        <end position="59"/>
    </location>
</feature>
<evidence type="ECO:0000313" key="3">
    <source>
        <dbReference type="Proteomes" id="UP000606786"/>
    </source>
</evidence>
<evidence type="ECO:0000313" key="2">
    <source>
        <dbReference type="EMBL" id="CAD6994214.1"/>
    </source>
</evidence>
<comment type="caution">
    <text evidence="2">The sequence shown here is derived from an EMBL/GenBank/DDBJ whole genome shotgun (WGS) entry which is preliminary data.</text>
</comment>